<feature type="domain" description="YTH" evidence="2">
    <location>
        <begin position="25"/>
        <end position="157"/>
    </location>
</feature>
<dbReference type="OMA" id="LNFNIWA"/>
<dbReference type="KEGG" id="tpv:TP02_0365"/>
<proteinExistence type="predicted"/>
<keyword evidence="1" id="KW-1133">Transmembrane helix</keyword>
<dbReference type="InterPro" id="IPR007275">
    <property type="entry name" value="YTH_domain"/>
</dbReference>
<dbReference type="GO" id="GO:0003723">
    <property type="term" value="F:RNA binding"/>
    <property type="evidence" value="ECO:0007669"/>
    <property type="project" value="InterPro"/>
</dbReference>
<organism evidence="3 4">
    <name type="scientific">Theileria parva</name>
    <name type="common">East coast fever infection agent</name>
    <dbReference type="NCBI Taxonomy" id="5875"/>
    <lineage>
        <taxon>Eukaryota</taxon>
        <taxon>Sar</taxon>
        <taxon>Alveolata</taxon>
        <taxon>Apicomplexa</taxon>
        <taxon>Aconoidasida</taxon>
        <taxon>Piroplasmida</taxon>
        <taxon>Theileriidae</taxon>
        <taxon>Theileria</taxon>
    </lineage>
</organism>
<dbReference type="InParanoid" id="Q4N5C5"/>
<dbReference type="PROSITE" id="PS50882">
    <property type="entry name" value="YTH"/>
    <property type="match status" value="1"/>
</dbReference>
<accession>Q4N5C5</accession>
<dbReference type="CDD" id="cd21134">
    <property type="entry name" value="YTH"/>
    <property type="match status" value="1"/>
</dbReference>
<dbReference type="AlphaFoldDB" id="Q4N5C5"/>
<reference evidence="3 4" key="1">
    <citation type="journal article" date="2005" name="Science">
        <title>Genome sequence of Theileria parva, a bovine pathogen that transforms lymphocytes.</title>
        <authorList>
            <person name="Gardner M.J."/>
            <person name="Bishop R."/>
            <person name="Shah T."/>
            <person name="de Villiers E.P."/>
            <person name="Carlton J.M."/>
            <person name="Hall N."/>
            <person name="Ren Q."/>
            <person name="Paulsen I.T."/>
            <person name="Pain A."/>
            <person name="Berriman M."/>
            <person name="Wilson R.J.M."/>
            <person name="Sato S."/>
            <person name="Ralph S.A."/>
            <person name="Mann D.J."/>
            <person name="Xiong Z."/>
            <person name="Shallom S.J."/>
            <person name="Weidman J."/>
            <person name="Jiang L."/>
            <person name="Lynn J."/>
            <person name="Weaver B."/>
            <person name="Shoaibi A."/>
            <person name="Domingo A.R."/>
            <person name="Wasawo D."/>
            <person name="Crabtree J."/>
            <person name="Wortman J.R."/>
            <person name="Haas B."/>
            <person name="Angiuoli S.V."/>
            <person name="Creasy T.H."/>
            <person name="Lu C."/>
            <person name="Suh B."/>
            <person name="Silva J.C."/>
            <person name="Utterback T.R."/>
            <person name="Feldblyum T.V."/>
            <person name="Pertea M."/>
            <person name="Allen J."/>
            <person name="Nierman W.C."/>
            <person name="Taracha E.L.N."/>
            <person name="Salzberg S.L."/>
            <person name="White O.R."/>
            <person name="Fitzhugh H.A."/>
            <person name="Morzaria S."/>
            <person name="Venter J.C."/>
            <person name="Fraser C.M."/>
            <person name="Nene V."/>
        </authorList>
    </citation>
    <scope>NUCLEOTIDE SEQUENCE [LARGE SCALE GENOMIC DNA]</scope>
    <source>
        <strain evidence="3 4">Muguga</strain>
    </source>
</reference>
<dbReference type="Proteomes" id="UP000001949">
    <property type="component" value="Unassembled WGS sequence"/>
</dbReference>
<evidence type="ECO:0000256" key="1">
    <source>
        <dbReference type="SAM" id="Phobius"/>
    </source>
</evidence>
<dbReference type="EMBL" id="AAGK01000002">
    <property type="protein sequence ID" value="EAN32648.1"/>
    <property type="molecule type" value="Genomic_DNA"/>
</dbReference>
<protein>
    <recommendedName>
        <fullName evidence="2">YTH domain-containing protein</fullName>
    </recommendedName>
</protein>
<dbReference type="VEuPathDB" id="PiroplasmaDB:TpMuguga_02g00365"/>
<dbReference type="STRING" id="5875.Q4N5C5"/>
<dbReference type="Gene3D" id="3.10.590.10">
    <property type="entry name" value="ph1033 like domains"/>
    <property type="match status" value="1"/>
</dbReference>
<dbReference type="eggNOG" id="ENOG502T079">
    <property type="taxonomic scope" value="Eukaryota"/>
</dbReference>
<keyword evidence="1" id="KW-0472">Membrane</keyword>
<evidence type="ECO:0000259" key="2">
    <source>
        <dbReference type="PROSITE" id="PS50882"/>
    </source>
</evidence>
<name>Q4N5C5_THEPA</name>
<feature type="transmembrane region" description="Helical" evidence="1">
    <location>
        <begin position="65"/>
        <end position="85"/>
    </location>
</feature>
<dbReference type="Pfam" id="PF04146">
    <property type="entry name" value="YTH"/>
    <property type="match status" value="1"/>
</dbReference>
<gene>
    <name evidence="3" type="ordered locus">TP02_0365</name>
</gene>
<keyword evidence="1" id="KW-0812">Transmembrane</keyword>
<comment type="caution">
    <text evidence="3">The sequence shown here is derived from an EMBL/GenBank/DDBJ whole genome shotgun (WGS) entry which is preliminary data.</text>
</comment>
<sequence length="280" mass="32280">MDTLKYFYKNASHSTAKKIYSSKNNVYFILKGLSHESTATAIEYDVWGTRSSVERTLMKHYDNGFNVILIFPLFATNTLMGYALMKSRPGEYSKSKSKFSSVKFDGPLFDISWVRLLDLNPPDYIHISKYFTNVPLVNLKDGHELDKNTGYDLCRVFEKRFQRTLDTFKGFPKPLLPVPVKPNSEVSPKFINSKNQRKFNSYTNIYLVELFPTVQKSLKLKGANVYSLDMASEFNPSLLIFPIDISNMSYDTYISLYNTSHNYWIEIPEDFDISSLTSPS</sequence>
<evidence type="ECO:0000313" key="4">
    <source>
        <dbReference type="Proteomes" id="UP000001949"/>
    </source>
</evidence>
<evidence type="ECO:0000313" key="3">
    <source>
        <dbReference type="EMBL" id="EAN32648.1"/>
    </source>
</evidence>
<keyword evidence="4" id="KW-1185">Reference proteome</keyword>